<gene>
    <name evidence="2" type="ORF">EV385_1773</name>
</gene>
<feature type="region of interest" description="Disordered" evidence="1">
    <location>
        <begin position="80"/>
        <end position="116"/>
    </location>
</feature>
<evidence type="ECO:0000313" key="3">
    <source>
        <dbReference type="Proteomes" id="UP000292564"/>
    </source>
</evidence>
<sequence length="294" mass="30120">MSDFDVVLERLLNEPSFAAELARDADSALSGYVLDNGEAELLRRQVAADAGAAHAVVETRTSKSSTFGLFSAFTELGAGAAHSGPESAHSGMGGAGDARTGLGSAPSAAGLGPWSEFGTAAGEAAQHAADVTGGTQGFGSAPARGAGGGAPEDLTPLARSGLGAAPESDGAPDLDGLPPVSGLGAAPHTGLGEPSRFQGEAEHLAPPKGYRNRVDADGDGTWDKATYRGRADGGVDIAVDLNRDGRADFIGHDVDADRTVDYADYDKNHDGVFEKRMYDDNGDGWLDRSVWQEH</sequence>
<reference evidence="2 3" key="1">
    <citation type="submission" date="2019-02" db="EMBL/GenBank/DDBJ databases">
        <title>Sequencing the genomes of 1000 actinobacteria strains.</title>
        <authorList>
            <person name="Klenk H.-P."/>
        </authorList>
    </citation>
    <scope>NUCLEOTIDE SEQUENCE [LARGE SCALE GENOMIC DNA]</scope>
    <source>
        <strain evidence="2 3">DSM 45162</strain>
    </source>
</reference>
<name>A0A4Q7ZIC8_9ACTN</name>
<dbReference type="RefSeq" id="WP_130509009.1">
    <property type="nucleotide sequence ID" value="NZ_SHKY01000001.1"/>
</dbReference>
<comment type="caution">
    <text evidence="2">The sequence shown here is derived from an EMBL/GenBank/DDBJ whole genome shotgun (WGS) entry which is preliminary data.</text>
</comment>
<dbReference type="Proteomes" id="UP000292564">
    <property type="component" value="Unassembled WGS sequence"/>
</dbReference>
<feature type="region of interest" description="Disordered" evidence="1">
    <location>
        <begin position="131"/>
        <end position="196"/>
    </location>
</feature>
<dbReference type="AlphaFoldDB" id="A0A4Q7ZIC8"/>
<keyword evidence="3" id="KW-1185">Reference proteome</keyword>
<organism evidence="2 3">
    <name type="scientific">Krasilnikovia cinnamomea</name>
    <dbReference type="NCBI Taxonomy" id="349313"/>
    <lineage>
        <taxon>Bacteria</taxon>
        <taxon>Bacillati</taxon>
        <taxon>Actinomycetota</taxon>
        <taxon>Actinomycetes</taxon>
        <taxon>Micromonosporales</taxon>
        <taxon>Micromonosporaceae</taxon>
        <taxon>Krasilnikovia</taxon>
    </lineage>
</organism>
<dbReference type="EMBL" id="SHKY01000001">
    <property type="protein sequence ID" value="RZU50013.1"/>
    <property type="molecule type" value="Genomic_DNA"/>
</dbReference>
<dbReference type="OrthoDB" id="3388586at2"/>
<evidence type="ECO:0000313" key="2">
    <source>
        <dbReference type="EMBL" id="RZU50013.1"/>
    </source>
</evidence>
<evidence type="ECO:0000256" key="1">
    <source>
        <dbReference type="SAM" id="MobiDB-lite"/>
    </source>
</evidence>
<protein>
    <submittedName>
        <fullName evidence="2">Uncharacterized protein</fullName>
    </submittedName>
</protein>
<feature type="compositionally biased region" description="Low complexity" evidence="1">
    <location>
        <begin position="101"/>
        <end position="113"/>
    </location>
</feature>
<proteinExistence type="predicted"/>
<accession>A0A4Q7ZIC8</accession>